<keyword evidence="8" id="KW-1185">Reference proteome</keyword>
<evidence type="ECO:0000256" key="2">
    <source>
        <dbReference type="ARBA" id="ARBA00022729"/>
    </source>
</evidence>
<keyword evidence="2" id="KW-0732">Signal</keyword>
<dbReference type="OrthoDB" id="272289at2759"/>
<reference evidence="7 8" key="2">
    <citation type="submission" date="2021-10" db="EMBL/GenBank/DDBJ databases">
        <authorList>
            <person name="Piombo E."/>
        </authorList>
    </citation>
    <scope>NUCLEOTIDE SEQUENCE [LARGE SCALE GENOMIC DNA]</scope>
</reference>
<dbReference type="CDD" id="cd18820">
    <property type="entry name" value="GH43_LbAraf43-like"/>
    <property type="match status" value="1"/>
</dbReference>
<gene>
    <name evidence="7" type="ORF">CSOL1703_00010860</name>
</gene>
<feature type="region of interest" description="Disordered" evidence="6">
    <location>
        <begin position="333"/>
        <end position="357"/>
    </location>
</feature>
<comment type="similarity">
    <text evidence="1 5">Belongs to the glycosyl hydrolase 43 family.</text>
</comment>
<organism evidence="7 8">
    <name type="scientific">Clonostachys solani</name>
    <dbReference type="NCBI Taxonomy" id="160281"/>
    <lineage>
        <taxon>Eukaryota</taxon>
        <taxon>Fungi</taxon>
        <taxon>Dikarya</taxon>
        <taxon>Ascomycota</taxon>
        <taxon>Pezizomycotina</taxon>
        <taxon>Sordariomycetes</taxon>
        <taxon>Hypocreomycetidae</taxon>
        <taxon>Hypocreales</taxon>
        <taxon>Bionectriaceae</taxon>
        <taxon>Clonostachys</taxon>
    </lineage>
</organism>
<dbReference type="EMBL" id="CABFOC020000011">
    <property type="protein sequence ID" value="CAH0045117.1"/>
    <property type="molecule type" value="Genomic_DNA"/>
</dbReference>
<accession>A0A9N9YZ33</accession>
<dbReference type="AlphaFoldDB" id="A0A9N9YZ33"/>
<protein>
    <recommendedName>
        <fullName evidence="9">Glycoside hydrolase family 43 protein</fullName>
    </recommendedName>
</protein>
<dbReference type="SUPFAM" id="SSF75005">
    <property type="entry name" value="Arabinanase/levansucrase/invertase"/>
    <property type="match status" value="1"/>
</dbReference>
<evidence type="ECO:0000256" key="4">
    <source>
        <dbReference type="ARBA" id="ARBA00023295"/>
    </source>
</evidence>
<evidence type="ECO:0000256" key="3">
    <source>
        <dbReference type="ARBA" id="ARBA00022801"/>
    </source>
</evidence>
<evidence type="ECO:0000313" key="7">
    <source>
        <dbReference type="EMBL" id="CAH0045117.1"/>
    </source>
</evidence>
<evidence type="ECO:0000256" key="6">
    <source>
        <dbReference type="SAM" id="MobiDB-lite"/>
    </source>
</evidence>
<sequence>MNLYSLMTFLLQFRQINQVNQQALKFQNPLRNGTADPSMVWADGQYHLTYTSGGQHIEITRASNLKDLAQGEPKVVWEDSNSTRSADIWAPEIHQIDDVWHIFYSSRDANVIGSYRTRVLRGCNGTNPTDCEYTFGADLVPPMGKRGGPDGKNAYSIDGTYMEIPGKGRYHVMSMRDENNVQSLGITNLNTTTWKVDQWHVISRPDYEWEKYMGKGAGAQVLAVGAGLNEGPYALYNGDDVWLSYSASSCDTPQYALGLLYYNGGDPLQASSWNKTGPVFQSANGNYGTAHNSFFKSPDGTQTWNLFHATSNSKGGCGIDRYTMTQMLTFDDDGTPNFGQPQRLHPDITPPSGESWI</sequence>
<evidence type="ECO:0008006" key="9">
    <source>
        <dbReference type="Google" id="ProtNLM"/>
    </source>
</evidence>
<evidence type="ECO:0000256" key="5">
    <source>
        <dbReference type="RuleBase" id="RU361187"/>
    </source>
</evidence>
<dbReference type="Pfam" id="PF04616">
    <property type="entry name" value="Glyco_hydro_43"/>
    <property type="match status" value="1"/>
</dbReference>
<dbReference type="GO" id="GO:0005975">
    <property type="term" value="P:carbohydrate metabolic process"/>
    <property type="evidence" value="ECO:0007669"/>
    <property type="project" value="InterPro"/>
</dbReference>
<name>A0A9N9YZ33_9HYPO</name>
<proteinExistence type="inferred from homology"/>
<dbReference type="PANTHER" id="PTHR43817">
    <property type="entry name" value="GLYCOSYL HYDROLASE"/>
    <property type="match status" value="1"/>
</dbReference>
<dbReference type="GO" id="GO:0004553">
    <property type="term" value="F:hydrolase activity, hydrolyzing O-glycosyl compounds"/>
    <property type="evidence" value="ECO:0007669"/>
    <property type="project" value="InterPro"/>
</dbReference>
<dbReference type="Proteomes" id="UP000775872">
    <property type="component" value="Unassembled WGS sequence"/>
</dbReference>
<dbReference type="InterPro" id="IPR023296">
    <property type="entry name" value="Glyco_hydro_beta-prop_sf"/>
</dbReference>
<dbReference type="PANTHER" id="PTHR43817:SF1">
    <property type="entry name" value="HYDROLASE, FAMILY 43, PUTATIVE (AFU_ORTHOLOGUE AFUA_3G01660)-RELATED"/>
    <property type="match status" value="1"/>
</dbReference>
<keyword evidence="4 5" id="KW-0326">Glycosidase</keyword>
<comment type="caution">
    <text evidence="7">The sequence shown here is derived from an EMBL/GenBank/DDBJ whole genome shotgun (WGS) entry which is preliminary data.</text>
</comment>
<dbReference type="InterPro" id="IPR006710">
    <property type="entry name" value="Glyco_hydro_43"/>
</dbReference>
<keyword evidence="3 5" id="KW-0378">Hydrolase</keyword>
<evidence type="ECO:0000313" key="8">
    <source>
        <dbReference type="Proteomes" id="UP000775872"/>
    </source>
</evidence>
<evidence type="ECO:0000256" key="1">
    <source>
        <dbReference type="ARBA" id="ARBA00009865"/>
    </source>
</evidence>
<dbReference type="Gene3D" id="2.115.10.20">
    <property type="entry name" value="Glycosyl hydrolase domain, family 43"/>
    <property type="match status" value="1"/>
</dbReference>
<reference evidence="8" key="1">
    <citation type="submission" date="2019-06" db="EMBL/GenBank/DDBJ databases">
        <authorList>
            <person name="Broberg M."/>
        </authorList>
    </citation>
    <scope>NUCLEOTIDE SEQUENCE [LARGE SCALE GENOMIC DNA]</scope>
</reference>